<dbReference type="Proteomes" id="UP000019132">
    <property type="component" value="Unassembled WGS sequence"/>
</dbReference>
<dbReference type="EMBL" id="GL376633">
    <property type="status" value="NOT_ANNOTATED_CDS"/>
    <property type="molecule type" value="Genomic_DNA"/>
</dbReference>
<feature type="domain" description="Telomere-associated protein Rif1 N-terminal" evidence="1">
    <location>
        <begin position="160"/>
        <end position="244"/>
    </location>
</feature>
<reference evidence="3" key="1">
    <citation type="journal article" date="2010" name="Genome Biol.">
        <title>Genome sequence of the necrotrophic plant pathogen Pythium ultimum reveals original pathogenicity mechanisms and effector repertoire.</title>
        <authorList>
            <person name="Levesque C.A."/>
            <person name="Brouwer H."/>
            <person name="Cano L."/>
            <person name="Hamilton J.P."/>
            <person name="Holt C."/>
            <person name="Huitema E."/>
            <person name="Raffaele S."/>
            <person name="Robideau G.P."/>
            <person name="Thines M."/>
            <person name="Win J."/>
            <person name="Zerillo M.M."/>
            <person name="Beakes G.W."/>
            <person name="Boore J.L."/>
            <person name="Busam D."/>
            <person name="Dumas B."/>
            <person name="Ferriera S."/>
            <person name="Fuerstenberg S.I."/>
            <person name="Gachon C.M."/>
            <person name="Gaulin E."/>
            <person name="Govers F."/>
            <person name="Grenville-Briggs L."/>
            <person name="Horner N."/>
            <person name="Hostetler J."/>
            <person name="Jiang R.H."/>
            <person name="Johnson J."/>
            <person name="Krajaejun T."/>
            <person name="Lin H."/>
            <person name="Meijer H.J."/>
            <person name="Moore B."/>
            <person name="Morris P."/>
            <person name="Phuntmart V."/>
            <person name="Puiu D."/>
            <person name="Shetty J."/>
            <person name="Stajich J.E."/>
            <person name="Tripathy S."/>
            <person name="Wawra S."/>
            <person name="van West P."/>
            <person name="Whitty B.R."/>
            <person name="Coutinho P.M."/>
            <person name="Henrissat B."/>
            <person name="Martin F."/>
            <person name="Thomas P.D."/>
            <person name="Tyler B.M."/>
            <person name="De Vries R.P."/>
            <person name="Kamoun S."/>
            <person name="Yandell M."/>
            <person name="Tisserat N."/>
            <person name="Buell C.R."/>
        </authorList>
    </citation>
    <scope>NUCLEOTIDE SEQUENCE</scope>
    <source>
        <strain evidence="3">DAOM:BR144</strain>
    </source>
</reference>
<organism evidence="2 3">
    <name type="scientific">Globisporangium ultimum (strain ATCC 200006 / CBS 805.95 / DAOM BR144)</name>
    <name type="common">Pythium ultimum</name>
    <dbReference type="NCBI Taxonomy" id="431595"/>
    <lineage>
        <taxon>Eukaryota</taxon>
        <taxon>Sar</taxon>
        <taxon>Stramenopiles</taxon>
        <taxon>Oomycota</taxon>
        <taxon>Peronosporomycetes</taxon>
        <taxon>Pythiales</taxon>
        <taxon>Pythiaceae</taxon>
        <taxon>Globisporangium</taxon>
    </lineage>
</organism>
<dbReference type="OMA" id="RCHELIN"/>
<keyword evidence="3" id="KW-1185">Reference proteome</keyword>
<dbReference type="InParanoid" id="K3WKL2"/>
<proteinExistence type="predicted"/>
<evidence type="ECO:0000259" key="1">
    <source>
        <dbReference type="Pfam" id="PF12231"/>
    </source>
</evidence>
<evidence type="ECO:0000313" key="2">
    <source>
        <dbReference type="EnsemblProtists" id="PYU1_T005504"/>
    </source>
</evidence>
<accession>K3WKL2</accession>
<reference evidence="2" key="3">
    <citation type="submission" date="2015-02" db="UniProtKB">
        <authorList>
            <consortium name="EnsemblProtists"/>
        </authorList>
    </citation>
    <scope>IDENTIFICATION</scope>
    <source>
        <strain evidence="2">DAOM BR144</strain>
    </source>
</reference>
<dbReference type="HOGENOM" id="CLU_1121986_0_0_1"/>
<reference evidence="3" key="2">
    <citation type="submission" date="2010-04" db="EMBL/GenBank/DDBJ databases">
        <authorList>
            <person name="Buell R."/>
            <person name="Hamilton J."/>
            <person name="Hostetler J."/>
        </authorList>
    </citation>
    <scope>NUCLEOTIDE SEQUENCE [LARGE SCALE GENOMIC DNA]</scope>
    <source>
        <strain evidence="3">DAOM:BR144</strain>
    </source>
</reference>
<dbReference type="InterPro" id="IPR022031">
    <property type="entry name" value="Rif1_N"/>
</dbReference>
<evidence type="ECO:0000313" key="3">
    <source>
        <dbReference type="Proteomes" id="UP000019132"/>
    </source>
</evidence>
<dbReference type="EnsemblProtists" id="PYU1_T005504">
    <property type="protein sequence ID" value="PYU1_T005504"/>
    <property type="gene ID" value="PYU1_G005493"/>
</dbReference>
<sequence length="248" mass="28799">MEAAAQYRQLALTQHLDAIVTRTFSSSRSGEQRIDVYLELNQLLRVEDTPESVQALRARLPVLLLEFHHDLQYATVNDLLHVCLRTLSYFMYHNTLAATFTNALFLSNIINLLFLTFDEKYPQVVLSFDSTVHIYHEPTWKQARLILKEASRFVAKWSDGVLEELQDCMFQYALSAMKAHMEKERNKSALQLWILILELMKSTLAMDLTILNDILYIPEISMRHEDVSVLLMSMEAWNHLVAVFRSTC</sequence>
<dbReference type="eggNOG" id="ENOG502RTWR">
    <property type="taxonomic scope" value="Eukaryota"/>
</dbReference>
<name>K3WKL2_GLOUD</name>
<dbReference type="AlphaFoldDB" id="K3WKL2"/>
<protein>
    <recommendedName>
        <fullName evidence="1">Telomere-associated protein Rif1 N-terminal domain-containing protein</fullName>
    </recommendedName>
</protein>
<dbReference type="VEuPathDB" id="FungiDB:PYU1_G005493"/>
<dbReference type="Pfam" id="PF12231">
    <property type="entry name" value="Rif1_N"/>
    <property type="match status" value="1"/>
</dbReference>
<dbReference type="STRING" id="431595.K3WKL2"/>